<dbReference type="SUPFAM" id="SSF56672">
    <property type="entry name" value="DNA/RNA polymerases"/>
    <property type="match status" value="1"/>
</dbReference>
<dbReference type="AlphaFoldDB" id="A0A6M2CHZ3"/>
<organism evidence="2">
    <name type="scientific">Rhipicephalus microplus</name>
    <name type="common">Cattle tick</name>
    <name type="synonym">Boophilus microplus</name>
    <dbReference type="NCBI Taxonomy" id="6941"/>
    <lineage>
        <taxon>Eukaryota</taxon>
        <taxon>Metazoa</taxon>
        <taxon>Ecdysozoa</taxon>
        <taxon>Arthropoda</taxon>
        <taxon>Chelicerata</taxon>
        <taxon>Arachnida</taxon>
        <taxon>Acari</taxon>
        <taxon>Parasitiformes</taxon>
        <taxon>Ixodida</taxon>
        <taxon>Ixodoidea</taxon>
        <taxon>Ixodidae</taxon>
        <taxon>Rhipicephalinae</taxon>
        <taxon>Rhipicephalus</taxon>
        <taxon>Boophilus</taxon>
    </lineage>
</organism>
<feature type="domain" description="Reverse transcriptase" evidence="1">
    <location>
        <begin position="287"/>
        <end position="528"/>
    </location>
</feature>
<accession>A0A6M2CHZ3</accession>
<dbReference type="GO" id="GO:0071897">
    <property type="term" value="P:DNA biosynthetic process"/>
    <property type="evidence" value="ECO:0007669"/>
    <property type="project" value="UniProtKB-ARBA"/>
</dbReference>
<dbReference type="VEuPathDB" id="VectorBase:LOC119181381"/>
<dbReference type="PROSITE" id="PS50878">
    <property type="entry name" value="RT_POL"/>
    <property type="match status" value="1"/>
</dbReference>
<dbReference type="InterPro" id="IPR043502">
    <property type="entry name" value="DNA/RNA_pol_sf"/>
</dbReference>
<protein>
    <submittedName>
        <fullName evidence="2">Putative tick transposon midgut overexpressed</fullName>
    </submittedName>
</protein>
<dbReference type="OrthoDB" id="6782675at2759"/>
<dbReference type="Pfam" id="PF00078">
    <property type="entry name" value="RVT_1"/>
    <property type="match status" value="1"/>
</dbReference>
<name>A0A6M2CHZ3_RHIMP</name>
<evidence type="ECO:0000259" key="1">
    <source>
        <dbReference type="PROSITE" id="PS50878"/>
    </source>
</evidence>
<dbReference type="InterPro" id="IPR000477">
    <property type="entry name" value="RT_dom"/>
</dbReference>
<reference evidence="2" key="1">
    <citation type="submission" date="2019-09" db="EMBL/GenBank/DDBJ databases">
        <title>Organ-specific transcriptomic study of the physiology of the cattle tick, Rhipicephalus microplus.</title>
        <authorList>
            <person name="Tirloni L."/>
            <person name="Braz G."/>
            <person name="Gandara A.C.P."/>
            <person name="Sabadin G.A."/>
            <person name="da Silva R.M."/>
            <person name="Guizzo M.G."/>
            <person name="Machado J.A."/>
            <person name="Costa E.P."/>
            <person name="Gomes H.F."/>
            <person name="Moraes J."/>
            <person name="Mota M.B.S."/>
            <person name="Mesquita R.D."/>
            <person name="Alvarenga P.H."/>
            <person name="Alves F."/>
            <person name="Seixas A."/>
            <person name="da Fonseca R.N."/>
            <person name="Fogaca A."/>
            <person name="Logullo C."/>
            <person name="Tanaka A."/>
            <person name="Daffre S."/>
            <person name="Termignoni C."/>
            <person name="Vaz I.S.Jr."/>
            <person name="Oliveira P.L."/>
            <person name="Ribeiro J.M."/>
        </authorList>
    </citation>
    <scope>NUCLEOTIDE SEQUENCE</scope>
    <source>
        <strain evidence="2">Porto Alegre</strain>
    </source>
</reference>
<evidence type="ECO:0000313" key="2">
    <source>
        <dbReference type="EMBL" id="NOV32914.1"/>
    </source>
</evidence>
<proteinExistence type="predicted"/>
<dbReference type="PANTHER" id="PTHR21301">
    <property type="entry name" value="REVERSE TRANSCRIPTASE"/>
    <property type="match status" value="1"/>
</dbReference>
<dbReference type="EMBL" id="GHWJ01000177">
    <property type="protein sequence ID" value="NOV32914.1"/>
    <property type="molecule type" value="Transcribed_RNA"/>
</dbReference>
<dbReference type="PANTHER" id="PTHR21301:SF10">
    <property type="entry name" value="REVERSE TRANSCRIPTASE DOMAIN-CONTAINING PROTEIN"/>
    <property type="match status" value="1"/>
</dbReference>
<sequence length="790" mass="88580">MYQPAQISTLVQFISNTSGSVISYPFLRSSVVCINLLATAICRTRLYTFALKNSSLPPDVLQLFGGLAPSKGHADRICRIFRSEAWRQVRFYSDCLYAASMGNASQNSALRAYRRDLGIASRTADFLWKMIFASLPRRKKQTCQSGQEVVTLGNASIPPGVKSALEKGPKFCEPPKLDQVELLSLVRSTAARASVDNRDRCIQEGVDCLLPTKQTGTSRQPSVIKSLRAADLKLLQADKEGGFVLAPTTVYKEKADAAVTENFQVANVKPSKVKATASKLCEEAGLQKLASSVRAARGVNLSVFFSAKTHKPEVPFRVIVSEQGTWQRLVGRYLQRSLSVLPVEDPCLIRKPQIVSEFLQQECPSEVSFFSVDVKDLYYSLPMDQVCAEVSDCIDRYGNVKFQDSCGISVRNFLEMLTFYLRSTFIKHDDKLYIQKEGVCIGSCLAPILSDILLAKYDRSLINCLQLTSAVKVFRFVDDFLILYRSNHSEAQQRADQIVDVFRTCLGSLQLTTEFPIANKLRFLDIEVFLSDHVCWQYAPRSKKSLLPYSSAHSKLVKRAIAKSCLKAALMRSCHHTLCTSFESQVRRLRKAGYPDNILCSIAESILKDIKQLTEPTSGQEKSSFSRTAVIPYLHKVSHCLKKVAQKAGIRVVFSARNKFSSMCHQVNREDRGPRVCDKKHAIKCCFCAIYEIPLSCGRCYIGHSGRCINDRLREHRNLMRGSVGSHLAAHSSICGCRALFDKCKILRRYRDKRTREIYEAFCIIKKGDMCVSAPSITLLTRELAYLTSE</sequence>